<organism evidence="1 2">
    <name type="scientific">Nephila pilipes</name>
    <name type="common">Giant wood spider</name>
    <name type="synonym">Nephila maculata</name>
    <dbReference type="NCBI Taxonomy" id="299642"/>
    <lineage>
        <taxon>Eukaryota</taxon>
        <taxon>Metazoa</taxon>
        <taxon>Ecdysozoa</taxon>
        <taxon>Arthropoda</taxon>
        <taxon>Chelicerata</taxon>
        <taxon>Arachnida</taxon>
        <taxon>Araneae</taxon>
        <taxon>Araneomorphae</taxon>
        <taxon>Entelegynae</taxon>
        <taxon>Araneoidea</taxon>
        <taxon>Nephilidae</taxon>
        <taxon>Nephila</taxon>
    </lineage>
</organism>
<evidence type="ECO:0000313" key="2">
    <source>
        <dbReference type="Proteomes" id="UP000887013"/>
    </source>
</evidence>
<reference evidence="1" key="1">
    <citation type="submission" date="2020-08" db="EMBL/GenBank/DDBJ databases">
        <title>Multicomponent nature underlies the extraordinary mechanical properties of spider dragline silk.</title>
        <authorList>
            <person name="Kono N."/>
            <person name="Nakamura H."/>
            <person name="Mori M."/>
            <person name="Yoshida Y."/>
            <person name="Ohtoshi R."/>
            <person name="Malay A.D."/>
            <person name="Moran D.A.P."/>
            <person name="Tomita M."/>
            <person name="Numata K."/>
            <person name="Arakawa K."/>
        </authorList>
    </citation>
    <scope>NUCLEOTIDE SEQUENCE</scope>
</reference>
<accession>A0A8X6MAS5</accession>
<keyword evidence="2" id="KW-1185">Reference proteome</keyword>
<dbReference type="OrthoDB" id="10490718at2759"/>
<name>A0A8X6MAS5_NEPPI</name>
<proteinExistence type="predicted"/>
<comment type="caution">
    <text evidence="1">The sequence shown here is derived from an EMBL/GenBank/DDBJ whole genome shotgun (WGS) entry which is preliminary data.</text>
</comment>
<sequence>MACTRICVADKLLSSSLIGRHPTVSVREMMTQSTEHISPYINIAVCPYLQQDFPCPLSKRKTESAKIIESYFFLPGEHKSIVSVRFPNWQGKSTNWRDQRFLSTHFAIIITYQESLPFFPPSPLICQFGSSRDGYGKKNKIGRQGRGKKY</sequence>
<protein>
    <submittedName>
        <fullName evidence="1">Uncharacterized protein</fullName>
    </submittedName>
</protein>
<dbReference type="AlphaFoldDB" id="A0A8X6MAS5"/>
<dbReference type="EMBL" id="BMAW01089484">
    <property type="protein sequence ID" value="GFS40134.1"/>
    <property type="molecule type" value="Genomic_DNA"/>
</dbReference>
<evidence type="ECO:0000313" key="1">
    <source>
        <dbReference type="EMBL" id="GFS40134.1"/>
    </source>
</evidence>
<gene>
    <name evidence="1" type="ORF">NPIL_350391</name>
</gene>
<dbReference type="Proteomes" id="UP000887013">
    <property type="component" value="Unassembled WGS sequence"/>
</dbReference>